<sequence length="345" mass="37961">MENMKREELEALRARVSCEALLEQAGYEVDLKESTRRAVKYRHGGDIIIVTHDGRGWFNPLGDEKGDVFRLAMFLEKATFPAAAEAVAALVGFHLSRPQWNPAQPMMSGEVIGDRWRRRRAPWSGSGAWRYLCWARWIPATIVRQAIQEGVLREGPFGSMWAAHVDSKGCLVGWEERGSDWRGFSTGGSKVLFRFGPDDASRLCVTEAAIDAMSLAALEGSREGTLYLSTGGGWSSATDAALCELAVRLGLTLVAATDANPQGDIYAERLRALAEASGCDWQRLRPPADDWNEVLKAKEKERREKRMETKMRPAACAPAASREASPGKSRPLTSPDARPAARQGS</sequence>
<feature type="region of interest" description="Disordered" evidence="1">
    <location>
        <begin position="297"/>
        <end position="345"/>
    </location>
</feature>
<dbReference type="Pfam" id="PF13154">
    <property type="entry name" value="DUF3991"/>
    <property type="match status" value="1"/>
</dbReference>
<reference evidence="3 4" key="1">
    <citation type="submission" date="2020-08" db="EMBL/GenBank/DDBJ databases">
        <title>Genomic Encyclopedia of Type Strains, Phase IV (KMG-IV): sequencing the most valuable type-strain genomes for metagenomic binning, comparative biology and taxonomic classification.</title>
        <authorList>
            <person name="Goeker M."/>
        </authorList>
    </citation>
    <scope>NUCLEOTIDE SEQUENCE [LARGE SCALE GENOMIC DNA]</scope>
    <source>
        <strain evidence="3 4">DSM 26385</strain>
    </source>
</reference>
<dbReference type="CDD" id="cd00188">
    <property type="entry name" value="TOPRIM"/>
    <property type="match status" value="1"/>
</dbReference>
<name>A0A7W6P1Q7_9HYPH</name>
<feature type="compositionally biased region" description="Basic and acidic residues" evidence="1">
    <location>
        <begin position="297"/>
        <end position="311"/>
    </location>
</feature>
<accession>A0A7W6P1Q7</accession>
<dbReference type="Gene3D" id="3.40.1360.10">
    <property type="match status" value="1"/>
</dbReference>
<gene>
    <name evidence="3" type="ORF">GGQ66_001656</name>
</gene>
<dbReference type="PIRSF" id="PIRSF036054">
    <property type="entry name" value="UCP036054"/>
    <property type="match status" value="1"/>
</dbReference>
<organism evidence="3 4">
    <name type="scientific">Allorhizobium borbori</name>
    <dbReference type="NCBI Taxonomy" id="485907"/>
    <lineage>
        <taxon>Bacteria</taxon>
        <taxon>Pseudomonadati</taxon>
        <taxon>Pseudomonadota</taxon>
        <taxon>Alphaproteobacteria</taxon>
        <taxon>Hyphomicrobiales</taxon>
        <taxon>Rhizobiaceae</taxon>
        <taxon>Rhizobium/Agrobacterium group</taxon>
        <taxon>Allorhizobium</taxon>
    </lineage>
</organism>
<evidence type="ECO:0000259" key="2">
    <source>
        <dbReference type="Pfam" id="PF13154"/>
    </source>
</evidence>
<dbReference type="EMBL" id="JACIDU010000005">
    <property type="protein sequence ID" value="MBB4103101.1"/>
    <property type="molecule type" value="Genomic_DNA"/>
</dbReference>
<protein>
    <recommendedName>
        <fullName evidence="2">DUF3991 domain-containing protein</fullName>
    </recommendedName>
</protein>
<proteinExistence type="predicted"/>
<dbReference type="InterPro" id="IPR017041">
    <property type="entry name" value="UCP036054"/>
</dbReference>
<dbReference type="Pfam" id="PF13155">
    <property type="entry name" value="Toprim_2"/>
    <property type="match status" value="1"/>
</dbReference>
<evidence type="ECO:0000313" key="3">
    <source>
        <dbReference type="EMBL" id="MBB4103101.1"/>
    </source>
</evidence>
<comment type="caution">
    <text evidence="3">The sequence shown here is derived from an EMBL/GenBank/DDBJ whole genome shotgun (WGS) entry which is preliminary data.</text>
</comment>
<dbReference type="InterPro" id="IPR025054">
    <property type="entry name" value="DUF3991"/>
</dbReference>
<feature type="domain" description="DUF3991" evidence="2">
    <location>
        <begin position="130"/>
        <end position="199"/>
    </location>
</feature>
<keyword evidence="4" id="KW-1185">Reference proteome</keyword>
<feature type="compositionally biased region" description="Low complexity" evidence="1">
    <location>
        <begin position="312"/>
        <end position="326"/>
    </location>
</feature>
<dbReference type="AlphaFoldDB" id="A0A7W6P1Q7"/>
<dbReference type="Proteomes" id="UP000584824">
    <property type="component" value="Unassembled WGS sequence"/>
</dbReference>
<evidence type="ECO:0000313" key="4">
    <source>
        <dbReference type="Proteomes" id="UP000584824"/>
    </source>
</evidence>
<dbReference type="SUPFAM" id="SSF57783">
    <property type="entry name" value="Zinc beta-ribbon"/>
    <property type="match status" value="1"/>
</dbReference>
<evidence type="ECO:0000256" key="1">
    <source>
        <dbReference type="SAM" id="MobiDB-lite"/>
    </source>
</evidence>